<dbReference type="GO" id="GO:0005886">
    <property type="term" value="C:plasma membrane"/>
    <property type="evidence" value="ECO:0007669"/>
    <property type="project" value="TreeGrafter"/>
</dbReference>
<accession>A0A5S3VCU4</accession>
<organism evidence="2 5">
    <name type="scientific">Pseudoalteromonas aurantia</name>
    <dbReference type="NCBI Taxonomy" id="43654"/>
    <lineage>
        <taxon>Bacteria</taxon>
        <taxon>Pseudomonadati</taxon>
        <taxon>Pseudomonadota</taxon>
        <taxon>Gammaproteobacteria</taxon>
        <taxon>Alteromonadales</taxon>
        <taxon>Pseudoalteromonadaceae</taxon>
        <taxon>Pseudoalteromonas</taxon>
    </lineage>
</organism>
<evidence type="ECO:0000313" key="2">
    <source>
        <dbReference type="EMBL" id="TMO69981.1"/>
    </source>
</evidence>
<evidence type="ECO:0000256" key="1">
    <source>
        <dbReference type="SAM" id="Phobius"/>
    </source>
</evidence>
<protein>
    <recommendedName>
        <fullName evidence="6">Polysaccharide chain length determinant N-terminal domain-containing protein</fullName>
    </recommendedName>
</protein>
<reference evidence="2 5" key="1">
    <citation type="submission" date="2018-01" db="EMBL/GenBank/DDBJ databases">
        <authorList>
            <person name="Paulsen S."/>
            <person name="Gram L.K."/>
        </authorList>
    </citation>
    <scope>NUCLEOTIDE SEQUENCE [LARGE SCALE GENOMIC DNA]</scope>
    <source>
        <strain evidence="2 5">S3790</strain>
        <strain evidence="3">S3895</strain>
    </source>
</reference>
<name>A0A5S3VCU4_9GAMM</name>
<evidence type="ECO:0000313" key="4">
    <source>
        <dbReference type="Proteomes" id="UP000307164"/>
    </source>
</evidence>
<keyword evidence="4" id="KW-1185">Reference proteome</keyword>
<dbReference type="InterPro" id="IPR050445">
    <property type="entry name" value="Bact_polysacc_biosynth/exp"/>
</dbReference>
<evidence type="ECO:0000313" key="5">
    <source>
        <dbReference type="Proteomes" id="UP000307217"/>
    </source>
</evidence>
<dbReference type="EMBL" id="PNBW01000033">
    <property type="protein sequence ID" value="TMO75957.1"/>
    <property type="molecule type" value="Genomic_DNA"/>
</dbReference>
<proteinExistence type="predicted"/>
<dbReference type="PANTHER" id="PTHR32309:SF13">
    <property type="entry name" value="FERRIC ENTEROBACTIN TRANSPORT PROTEIN FEPE"/>
    <property type="match status" value="1"/>
</dbReference>
<feature type="transmembrane region" description="Helical" evidence="1">
    <location>
        <begin position="269"/>
        <end position="292"/>
    </location>
</feature>
<sequence>MLNLSPKLILTWLIKDFFKIVMFAVLVSCGAVYFVLQMPNQYSSNATVISNFDSGRNLGGGTLGKLSGLAGISLSGSGSKYSPEILKEMLLSTDFLGPFIQENNFAPVIIAAEGIDDSGFLFNEKLFDSKNNLWVRKVTYPQEKKPSNLEVANKFKEFFIVNYRKRSGLIELSFMSYSPEFSKKVLSLLISSFNHFLKEKDLAESEDKLTYLKAELETSRRIEINTVLQQLVEDEYKKLSLAHTRSEYALRILEEPQLAVLKSGPKRGIICIGVVFVSTMSFILFLLIFRIFKEKT</sequence>
<dbReference type="PANTHER" id="PTHR32309">
    <property type="entry name" value="TYROSINE-PROTEIN KINASE"/>
    <property type="match status" value="1"/>
</dbReference>
<evidence type="ECO:0000313" key="3">
    <source>
        <dbReference type="EMBL" id="TMO75957.1"/>
    </source>
</evidence>
<reference evidence="2" key="3">
    <citation type="submission" date="2019-09" db="EMBL/GenBank/DDBJ databases">
        <title>Co-occurence of chitin degradation, pigmentation and bioactivity in marine Pseudoalteromonas.</title>
        <authorList>
            <person name="Sonnenschein E.C."/>
            <person name="Bech P.K."/>
        </authorList>
    </citation>
    <scope>NUCLEOTIDE SEQUENCE</scope>
    <source>
        <strain evidence="2">S3790</strain>
        <strain evidence="4">S3895</strain>
    </source>
</reference>
<dbReference type="Proteomes" id="UP000307217">
    <property type="component" value="Unassembled WGS sequence"/>
</dbReference>
<gene>
    <name evidence="2" type="ORF">CWC19_03025</name>
    <name evidence="3" type="ORF">CWC20_06795</name>
</gene>
<keyword evidence="1" id="KW-0472">Membrane</keyword>
<dbReference type="EMBL" id="PNBX01000008">
    <property type="protein sequence ID" value="TMO69981.1"/>
    <property type="molecule type" value="Genomic_DNA"/>
</dbReference>
<keyword evidence="1" id="KW-0812">Transmembrane</keyword>
<evidence type="ECO:0008006" key="6">
    <source>
        <dbReference type="Google" id="ProtNLM"/>
    </source>
</evidence>
<keyword evidence="1" id="KW-1133">Transmembrane helix</keyword>
<feature type="transmembrane region" description="Helical" evidence="1">
    <location>
        <begin position="20"/>
        <end position="36"/>
    </location>
</feature>
<dbReference type="GO" id="GO:0004713">
    <property type="term" value="F:protein tyrosine kinase activity"/>
    <property type="evidence" value="ECO:0007669"/>
    <property type="project" value="TreeGrafter"/>
</dbReference>
<reference evidence="5" key="2">
    <citation type="submission" date="2019-06" db="EMBL/GenBank/DDBJ databases">
        <title>Co-occurence of chitin degradation, pigmentation and bioactivity in marine Pseudoalteromonas.</title>
        <authorList>
            <person name="Sonnenschein E.C."/>
            <person name="Bech P.K."/>
        </authorList>
    </citation>
    <scope>NUCLEOTIDE SEQUENCE [LARGE SCALE GENOMIC DNA]</scope>
    <source>
        <strain evidence="5">S3790</strain>
        <strain evidence="3">S3895</strain>
    </source>
</reference>
<dbReference type="AlphaFoldDB" id="A0A5S3VCU4"/>
<comment type="caution">
    <text evidence="2">The sequence shown here is derived from an EMBL/GenBank/DDBJ whole genome shotgun (WGS) entry which is preliminary data.</text>
</comment>
<dbReference type="Proteomes" id="UP000307164">
    <property type="component" value="Unassembled WGS sequence"/>
</dbReference>